<feature type="chain" id="PRO_5017679023" evidence="1">
    <location>
        <begin position="22"/>
        <end position="878"/>
    </location>
</feature>
<dbReference type="InterPro" id="IPR008964">
    <property type="entry name" value="Invasin/intimin_cell_adhesion"/>
</dbReference>
<feature type="signal peptide" evidence="1">
    <location>
        <begin position="1"/>
        <end position="21"/>
    </location>
</feature>
<dbReference type="Gene3D" id="3.10.620.30">
    <property type="match status" value="1"/>
</dbReference>
<feature type="domain" description="Transglutaminase-like" evidence="2">
    <location>
        <begin position="179"/>
        <end position="238"/>
    </location>
</feature>
<evidence type="ECO:0000256" key="1">
    <source>
        <dbReference type="SAM" id="SignalP"/>
    </source>
</evidence>
<evidence type="ECO:0000313" key="3">
    <source>
        <dbReference type="EMBL" id="RGK57785.1"/>
    </source>
</evidence>
<accession>A0A3E4N7J9</accession>
<dbReference type="SUPFAM" id="SSF54001">
    <property type="entry name" value="Cysteine proteinases"/>
    <property type="match status" value="1"/>
</dbReference>
<dbReference type="RefSeq" id="WP_117670683.1">
    <property type="nucleotide sequence ID" value="NZ_CABOGR010000003.1"/>
</dbReference>
<dbReference type="PANTHER" id="PTHR35532">
    <property type="entry name" value="SIMILAR TO POLYHYDROXYALKANOATE DEPOLYMERASE"/>
    <property type="match status" value="1"/>
</dbReference>
<dbReference type="SMART" id="SM00460">
    <property type="entry name" value="TGc"/>
    <property type="match status" value="1"/>
</dbReference>
<dbReference type="PANTHER" id="PTHR35532:SF5">
    <property type="entry name" value="CARBOHYDRATE-BINDING DOMAIN-CONTAINING PROTEIN"/>
    <property type="match status" value="1"/>
</dbReference>
<name>A0A3E4N7J9_9BACT</name>
<keyword evidence="4" id="KW-1185">Reference proteome</keyword>
<dbReference type="PROSITE" id="PS51257">
    <property type="entry name" value="PROKAR_LIPOPROTEIN"/>
    <property type="match status" value="1"/>
</dbReference>
<dbReference type="InterPro" id="IPR002931">
    <property type="entry name" value="Transglutaminase-like"/>
</dbReference>
<keyword evidence="1" id="KW-0732">Signal</keyword>
<protein>
    <submittedName>
        <fullName evidence="3">Transglutaminase domain-containing protein</fullName>
    </submittedName>
</protein>
<dbReference type="Gene3D" id="2.60.40.1120">
    <property type="entry name" value="Carboxypeptidase-like, regulatory domain"/>
    <property type="match status" value="1"/>
</dbReference>
<dbReference type="Proteomes" id="UP000260862">
    <property type="component" value="Unassembled WGS sequence"/>
</dbReference>
<dbReference type="Pfam" id="PF01841">
    <property type="entry name" value="Transglut_core"/>
    <property type="match status" value="1"/>
</dbReference>
<dbReference type="SUPFAM" id="SSF49373">
    <property type="entry name" value="Invasin/intimin cell-adhesion fragments"/>
    <property type="match status" value="1"/>
</dbReference>
<proteinExistence type="predicted"/>
<comment type="caution">
    <text evidence="3">The sequence shown here is derived from an EMBL/GenBank/DDBJ whole genome shotgun (WGS) entry which is preliminary data.</text>
</comment>
<dbReference type="InterPro" id="IPR038765">
    <property type="entry name" value="Papain-like_cys_pep_sf"/>
</dbReference>
<organism evidence="3 4">
    <name type="scientific">Phocaeicola plebeius</name>
    <dbReference type="NCBI Taxonomy" id="310297"/>
    <lineage>
        <taxon>Bacteria</taxon>
        <taxon>Pseudomonadati</taxon>
        <taxon>Bacteroidota</taxon>
        <taxon>Bacteroidia</taxon>
        <taxon>Bacteroidales</taxon>
        <taxon>Bacteroidaceae</taxon>
        <taxon>Phocaeicola</taxon>
    </lineage>
</organism>
<dbReference type="AlphaFoldDB" id="A0A3E4N7J9"/>
<sequence length="878" mass="98143">MKKLLIPAFAFWLSCLFPSCTSTSPNHFLKETDYRNKVEADFGQKKEILNRGNLFDIFNEDMSLEEREAMMFLYAYMTPGDISDYSGEFYLKNVRLALQNRKETSWGAGIPDMIFRHFVLPVRVNNENLDNAREVFRQELMPRVEKLSMYDAVLEVNHWCHEKVIYTPTDIRTSAPMATVKTAYGRCGEESTFLVAALRAVGIPARQVYTPRWAHTDDNHAWVEAWVDGKWYFLGACEPEPVLNLGWFNAPASRGMLMHTKVFGAYDGPEEVMKTTANYTEINIIDNYGQSAPVTVTVVDAQGKAVEGAHVEFKIYNYAEFFTVANKTTDAQGKASLSAGLGDMVVYASANDHFGLQKVSFGKDKEVTLTLSHRPGDVFTDTLHIVPPAEKANFPEVTDAQRKENNRRMAQEDSIRNAYVASFPTEEKAKAFAEGLKLDVNQTSTYILKSRGNHADIMQFLSNAAEKGQGARALELLSTLADKDLRDTPCSILEDHLYATDAKADVKEVLAPRIATEMLTPYRTYLQKALSAELAAQIKADPQVLMKWCKDSLSIRNDLSTIFTITSPEGVWRSRVTDSQSRDIFFVAAARSLGIPAWKDEVNGNICYRLNGKPVLVDFESSEGGSLSEGVLKATYQAIPRLDNPKYYTHFTLSKYDNGTFQLQNHPEDASWASLLKNGSSMSTGYYMMVTGSRMANGGVLSQVSFFSVDKGKTTVTPLCMRNNTEEVRVIGSFNSEALYTRPGTDEQVSVLNTTGRGYYIVGVLGVGQEPTNHALKDIEVKKAEFEKWGRTIVLLFTDEAAYKKFDRKEFPNLPSNVVFGIDKDGSILKMIAENMKLGSKPTLPVIILGDTFNRVVFESHGYTIGMGEQLLHVIHGL</sequence>
<dbReference type="EMBL" id="QSQT01000003">
    <property type="protein sequence ID" value="RGK57785.1"/>
    <property type="molecule type" value="Genomic_DNA"/>
</dbReference>
<reference evidence="3 4" key="1">
    <citation type="submission" date="2018-08" db="EMBL/GenBank/DDBJ databases">
        <title>A genome reference for cultivated species of the human gut microbiota.</title>
        <authorList>
            <person name="Zou Y."/>
            <person name="Xue W."/>
            <person name="Luo G."/>
        </authorList>
    </citation>
    <scope>NUCLEOTIDE SEQUENCE [LARGE SCALE GENOMIC DNA]</scope>
    <source>
        <strain evidence="3 4">TF10-3AC</strain>
    </source>
</reference>
<evidence type="ECO:0000259" key="2">
    <source>
        <dbReference type="SMART" id="SM00460"/>
    </source>
</evidence>
<gene>
    <name evidence="3" type="ORF">DXD04_02855</name>
</gene>
<evidence type="ECO:0000313" key="4">
    <source>
        <dbReference type="Proteomes" id="UP000260862"/>
    </source>
</evidence>